<sequence>MAYIPVEYPAEKGAFYALLKEQLEKYTENETDETAILANASAVLGIALKDINWVGFYMVKGEELVLGPFQGKPAVSRIGYGKGVCGTGWAEKRTQLVADVHCFAGHIACDCNSNAEIVVPLLNDAGEVLGVLDIDSPVSGRFDGDDLDGLEASAALLAKKIAG</sequence>
<dbReference type="Proteomes" id="UP000287361">
    <property type="component" value="Unassembled WGS sequence"/>
</dbReference>
<dbReference type="Gene3D" id="3.30.450.40">
    <property type="match status" value="1"/>
</dbReference>
<dbReference type="FunFam" id="3.30.450.40:FF:000008">
    <property type="entry name" value="GAF domain-containing proteins"/>
    <property type="match status" value="1"/>
</dbReference>
<dbReference type="GO" id="GO:0005829">
    <property type="term" value="C:cytosol"/>
    <property type="evidence" value="ECO:0007669"/>
    <property type="project" value="TreeGrafter"/>
</dbReference>
<dbReference type="AlphaFoldDB" id="A0A401LC77"/>
<dbReference type="InterPro" id="IPR051330">
    <property type="entry name" value="Phosphatase_reg/MetRdx"/>
</dbReference>
<dbReference type="SUPFAM" id="SSF55781">
    <property type="entry name" value="GAF domain-like"/>
    <property type="match status" value="1"/>
</dbReference>
<evidence type="ECO:0000256" key="1">
    <source>
        <dbReference type="ARBA" id="ARBA00038454"/>
    </source>
</evidence>
<comment type="similarity">
    <text evidence="1">Belongs to the free Met sulfoxide reductase family.</text>
</comment>
<dbReference type="EMBL" id="BHVZ01000001">
    <property type="protein sequence ID" value="GCB28985.1"/>
    <property type="molecule type" value="Genomic_DNA"/>
</dbReference>
<proteinExistence type="inferred from homology"/>
<dbReference type="InterPro" id="IPR003018">
    <property type="entry name" value="GAF"/>
</dbReference>
<dbReference type="InterPro" id="IPR029016">
    <property type="entry name" value="GAF-like_dom_sf"/>
</dbReference>
<reference evidence="3 4" key="1">
    <citation type="submission" date="2018-10" db="EMBL/GenBank/DDBJ databases">
        <title>Draft Genome Sequence of Anaerotignum sp. KCTC 15736.</title>
        <authorList>
            <person name="Choi S.H."/>
            <person name="Kim J.S."/>
            <person name="Kang S.W."/>
            <person name="Lee J.S."/>
            <person name="Park S.H."/>
        </authorList>
    </citation>
    <scope>NUCLEOTIDE SEQUENCE [LARGE SCALE GENOMIC DNA]</scope>
    <source>
        <strain evidence="3 4">KCTC 15736</strain>
    </source>
</reference>
<dbReference type="PANTHER" id="PTHR21021">
    <property type="entry name" value="GAF/PUTATIVE CYTOSKELETAL PROTEIN"/>
    <property type="match status" value="1"/>
</dbReference>
<evidence type="ECO:0000313" key="4">
    <source>
        <dbReference type="Proteomes" id="UP000287361"/>
    </source>
</evidence>
<name>A0A401LC77_9FIRM</name>
<organism evidence="3 4">
    <name type="scientific">Anaerotignum faecicola</name>
    <dbReference type="NCBI Taxonomy" id="2358141"/>
    <lineage>
        <taxon>Bacteria</taxon>
        <taxon>Bacillati</taxon>
        <taxon>Bacillota</taxon>
        <taxon>Clostridia</taxon>
        <taxon>Lachnospirales</taxon>
        <taxon>Anaerotignaceae</taxon>
        <taxon>Anaerotignum</taxon>
    </lineage>
</organism>
<evidence type="ECO:0000259" key="2">
    <source>
        <dbReference type="Pfam" id="PF01590"/>
    </source>
</evidence>
<dbReference type="Pfam" id="PF01590">
    <property type="entry name" value="GAF"/>
    <property type="match status" value="1"/>
</dbReference>
<dbReference type="OrthoDB" id="9796252at2"/>
<comment type="caution">
    <text evidence="3">The sequence shown here is derived from an EMBL/GenBank/DDBJ whole genome shotgun (WGS) entry which is preliminary data.</text>
</comment>
<feature type="domain" description="GAF" evidence="2">
    <location>
        <begin position="52"/>
        <end position="159"/>
    </location>
</feature>
<dbReference type="PANTHER" id="PTHR21021:SF15">
    <property type="entry name" value="FREE METHIONINE-R-SULFOXIDE REDUCTASE"/>
    <property type="match status" value="1"/>
</dbReference>
<protein>
    <recommendedName>
        <fullName evidence="2">GAF domain-containing protein</fullName>
    </recommendedName>
</protein>
<accession>A0A401LC77</accession>
<gene>
    <name evidence="3" type="ORF">KGMB03357_06460</name>
</gene>
<evidence type="ECO:0000313" key="3">
    <source>
        <dbReference type="EMBL" id="GCB28985.1"/>
    </source>
</evidence>
<keyword evidence="4" id="KW-1185">Reference proteome</keyword>
<dbReference type="GO" id="GO:0033745">
    <property type="term" value="F:L-methionine-(R)-S-oxide reductase activity"/>
    <property type="evidence" value="ECO:0007669"/>
    <property type="project" value="TreeGrafter"/>
</dbReference>